<gene>
    <name evidence="2" type="ORF">F0U60_24590</name>
</gene>
<evidence type="ECO:0000313" key="2">
    <source>
        <dbReference type="EMBL" id="WNG46952.1"/>
    </source>
</evidence>
<sequence>MCTSPLSRLCRSRSIPCPSRVVWRCGRRRSGARRPGPGPGRHRARRRPPRRRRRPSPLPRGRRPLGAARRPRWRRQPARRGLRPRTRGMLWGRWWTRSGHTPSRRCW</sequence>
<protein>
    <submittedName>
        <fullName evidence="2">Uncharacterized protein</fullName>
    </submittedName>
</protein>
<feature type="region of interest" description="Disordered" evidence="1">
    <location>
        <begin position="26"/>
        <end position="84"/>
    </location>
</feature>
<keyword evidence="3" id="KW-1185">Reference proteome</keyword>
<accession>A0ABY9WT34</accession>
<dbReference type="Proteomes" id="UP001611383">
    <property type="component" value="Chromosome"/>
</dbReference>
<dbReference type="EMBL" id="CP043494">
    <property type="protein sequence ID" value="WNG46952.1"/>
    <property type="molecule type" value="Genomic_DNA"/>
</dbReference>
<evidence type="ECO:0000313" key="3">
    <source>
        <dbReference type="Proteomes" id="UP001611383"/>
    </source>
</evidence>
<proteinExistence type="predicted"/>
<organism evidence="2 3">
    <name type="scientific">Archangium minus</name>
    <dbReference type="NCBI Taxonomy" id="83450"/>
    <lineage>
        <taxon>Bacteria</taxon>
        <taxon>Pseudomonadati</taxon>
        <taxon>Myxococcota</taxon>
        <taxon>Myxococcia</taxon>
        <taxon>Myxococcales</taxon>
        <taxon>Cystobacterineae</taxon>
        <taxon>Archangiaceae</taxon>
        <taxon>Archangium</taxon>
    </lineage>
</organism>
<reference evidence="2 3" key="1">
    <citation type="submission" date="2019-08" db="EMBL/GenBank/DDBJ databases">
        <title>Archangium and Cystobacter genomes.</title>
        <authorList>
            <person name="Chen I.-C.K."/>
            <person name="Wielgoss S."/>
        </authorList>
    </citation>
    <scope>NUCLEOTIDE SEQUENCE [LARGE SCALE GENOMIC DNA]</scope>
    <source>
        <strain evidence="2 3">Cbm 6</strain>
    </source>
</reference>
<name>A0ABY9WT34_9BACT</name>
<feature type="compositionally biased region" description="Basic residues" evidence="1">
    <location>
        <begin position="40"/>
        <end position="84"/>
    </location>
</feature>
<evidence type="ECO:0000256" key="1">
    <source>
        <dbReference type="SAM" id="MobiDB-lite"/>
    </source>
</evidence>